<evidence type="ECO:0000313" key="1">
    <source>
        <dbReference type="EMBL" id="CAH1435711.1"/>
    </source>
</evidence>
<proteinExistence type="predicted"/>
<accession>A0AAU9N8E7</accession>
<gene>
    <name evidence="1" type="ORF">LVIROSA_LOCUS22129</name>
</gene>
<reference evidence="1 2" key="1">
    <citation type="submission" date="2022-01" db="EMBL/GenBank/DDBJ databases">
        <authorList>
            <person name="Xiong W."/>
            <person name="Schranz E."/>
        </authorList>
    </citation>
    <scope>NUCLEOTIDE SEQUENCE [LARGE SCALE GENOMIC DNA]</scope>
</reference>
<name>A0AAU9N8E7_9ASTR</name>
<sequence length="165" mass="18822">MLSYQISKNPNCSSFPTSYALSAVAAPQHIVDPTTTNKDEVWQLMMKIQTTNLHLVPLIDQYPEPLEMLVQTPNNSVLSTTFSSLFVVSMEWLSLTGSTVVFNKTTKVVTFQLMNLKIKKLTRKQFAQIMKLPVSGTFYEVSTDQVLHMFNEMRESTNSYWNKSL</sequence>
<organism evidence="1 2">
    <name type="scientific">Lactuca virosa</name>
    <dbReference type="NCBI Taxonomy" id="75947"/>
    <lineage>
        <taxon>Eukaryota</taxon>
        <taxon>Viridiplantae</taxon>
        <taxon>Streptophyta</taxon>
        <taxon>Embryophyta</taxon>
        <taxon>Tracheophyta</taxon>
        <taxon>Spermatophyta</taxon>
        <taxon>Magnoliopsida</taxon>
        <taxon>eudicotyledons</taxon>
        <taxon>Gunneridae</taxon>
        <taxon>Pentapetalae</taxon>
        <taxon>asterids</taxon>
        <taxon>campanulids</taxon>
        <taxon>Asterales</taxon>
        <taxon>Asteraceae</taxon>
        <taxon>Cichorioideae</taxon>
        <taxon>Cichorieae</taxon>
        <taxon>Lactucinae</taxon>
        <taxon>Lactuca</taxon>
    </lineage>
</organism>
<dbReference type="AlphaFoldDB" id="A0AAU9N8E7"/>
<comment type="caution">
    <text evidence="1">The sequence shown here is derived from an EMBL/GenBank/DDBJ whole genome shotgun (WGS) entry which is preliminary data.</text>
</comment>
<protein>
    <submittedName>
        <fullName evidence="1">Uncharacterized protein</fullName>
    </submittedName>
</protein>
<dbReference type="Proteomes" id="UP001157418">
    <property type="component" value="Unassembled WGS sequence"/>
</dbReference>
<evidence type="ECO:0000313" key="2">
    <source>
        <dbReference type="Proteomes" id="UP001157418"/>
    </source>
</evidence>
<keyword evidence="2" id="KW-1185">Reference proteome</keyword>
<dbReference type="EMBL" id="CAKMRJ010004445">
    <property type="protein sequence ID" value="CAH1435711.1"/>
    <property type="molecule type" value="Genomic_DNA"/>
</dbReference>